<name>A0A8J2UCW2_9BACT</name>
<keyword evidence="3" id="KW-1185">Reference proteome</keyword>
<accession>A0A8J2UCW2</accession>
<dbReference type="Proteomes" id="UP000607559">
    <property type="component" value="Unassembled WGS sequence"/>
</dbReference>
<reference evidence="2" key="1">
    <citation type="journal article" date="2014" name="Int. J. Syst. Evol. Microbiol.">
        <title>Complete genome sequence of Corynebacterium casei LMG S-19264T (=DSM 44701T), isolated from a smear-ripened cheese.</title>
        <authorList>
            <consortium name="US DOE Joint Genome Institute (JGI-PGF)"/>
            <person name="Walter F."/>
            <person name="Albersmeier A."/>
            <person name="Kalinowski J."/>
            <person name="Ruckert C."/>
        </authorList>
    </citation>
    <scope>NUCLEOTIDE SEQUENCE</scope>
    <source>
        <strain evidence="2">CGMCC 1.15448</strain>
    </source>
</reference>
<keyword evidence="1" id="KW-0812">Transmembrane</keyword>
<dbReference type="PANTHER" id="PTHR37826:SF3">
    <property type="entry name" value="J DOMAIN-CONTAINING PROTEIN"/>
    <property type="match status" value="1"/>
</dbReference>
<feature type="transmembrane region" description="Helical" evidence="1">
    <location>
        <begin position="351"/>
        <end position="369"/>
    </location>
</feature>
<dbReference type="RefSeq" id="WP_188931934.1">
    <property type="nucleotide sequence ID" value="NZ_BMJC01000002.1"/>
</dbReference>
<dbReference type="AlphaFoldDB" id="A0A8J2UCW2"/>
<keyword evidence="1" id="KW-1133">Transmembrane helix</keyword>
<gene>
    <name evidence="2" type="ORF">GCM10011511_24720</name>
</gene>
<dbReference type="PANTHER" id="PTHR37826">
    <property type="entry name" value="FLOTILLIN BAND_7_5 DOMAIN PROTEIN"/>
    <property type="match status" value="1"/>
</dbReference>
<keyword evidence="1" id="KW-0472">Membrane</keyword>
<dbReference type="EMBL" id="BMJC01000002">
    <property type="protein sequence ID" value="GGB00508.1"/>
    <property type="molecule type" value="Genomic_DNA"/>
</dbReference>
<evidence type="ECO:0000256" key="1">
    <source>
        <dbReference type="SAM" id="Phobius"/>
    </source>
</evidence>
<evidence type="ECO:0000313" key="3">
    <source>
        <dbReference type="Proteomes" id="UP000607559"/>
    </source>
</evidence>
<protein>
    <recommendedName>
        <fullName evidence="4">Zinc finger domain-containing protein, LSD1 subclass</fullName>
    </recommendedName>
</protein>
<organism evidence="2 3">
    <name type="scientific">Puia dinghuensis</name>
    <dbReference type="NCBI Taxonomy" id="1792502"/>
    <lineage>
        <taxon>Bacteria</taxon>
        <taxon>Pseudomonadati</taxon>
        <taxon>Bacteroidota</taxon>
        <taxon>Chitinophagia</taxon>
        <taxon>Chitinophagales</taxon>
        <taxon>Chitinophagaceae</taxon>
        <taxon>Puia</taxon>
    </lineage>
</organism>
<evidence type="ECO:0008006" key="4">
    <source>
        <dbReference type="Google" id="ProtNLM"/>
    </source>
</evidence>
<comment type="caution">
    <text evidence="2">The sequence shown here is derived from an EMBL/GenBank/DDBJ whole genome shotgun (WGS) entry which is preliminary data.</text>
</comment>
<sequence length="371" mass="40876">MAQTEQTAASLSTLQCSSCGATLQFAAGTHHLTCQYCGAANEIKDDDTSPIVAFDYADFVAGKNGGSAAQTARVVSCKNCGASTTLPPEVNSDTCVFCASPLVLNEAQNKSIIRPHYVLPFIVPQAKALEDFRAWLKRLWWAPSDLTKMVSGDAHGFKGIYIPHWSYDAATLSNYAGSRGDYYYVTETYEEQDDDGNTVTQTREVRQTAWSPVAGAVENAFNDVLISASHSLPQDVANRLEPWKLEALVHYNEQYVSGFRSELFQVEPEKGLEEAKRRMQPVIRETILDDIGGDEQVIDAIDTTYSNLGLKYLLLPAWISTYKYNNKVYHFTVNACTGEVVGERPYSAAKIALAVIAAIVLIIVIIMMLQK</sequence>
<reference evidence="2" key="2">
    <citation type="submission" date="2020-09" db="EMBL/GenBank/DDBJ databases">
        <authorList>
            <person name="Sun Q."/>
            <person name="Zhou Y."/>
        </authorList>
    </citation>
    <scope>NUCLEOTIDE SEQUENCE</scope>
    <source>
        <strain evidence="2">CGMCC 1.15448</strain>
    </source>
</reference>
<evidence type="ECO:0000313" key="2">
    <source>
        <dbReference type="EMBL" id="GGB00508.1"/>
    </source>
</evidence>
<proteinExistence type="predicted"/>